<dbReference type="AlphaFoldDB" id="A0A8R7PE77"/>
<evidence type="ECO:0000313" key="2">
    <source>
        <dbReference type="Proteomes" id="UP000015106"/>
    </source>
</evidence>
<sequence>MTRCTDGARGENKTSIERVNINIFRSRLEHMDYL</sequence>
<organism evidence="1 2">
    <name type="scientific">Triticum urartu</name>
    <name type="common">Red wild einkorn</name>
    <name type="synonym">Crithodium urartu</name>
    <dbReference type="NCBI Taxonomy" id="4572"/>
    <lineage>
        <taxon>Eukaryota</taxon>
        <taxon>Viridiplantae</taxon>
        <taxon>Streptophyta</taxon>
        <taxon>Embryophyta</taxon>
        <taxon>Tracheophyta</taxon>
        <taxon>Spermatophyta</taxon>
        <taxon>Magnoliopsida</taxon>
        <taxon>Liliopsida</taxon>
        <taxon>Poales</taxon>
        <taxon>Poaceae</taxon>
        <taxon>BOP clade</taxon>
        <taxon>Pooideae</taxon>
        <taxon>Triticodae</taxon>
        <taxon>Triticeae</taxon>
        <taxon>Triticinae</taxon>
        <taxon>Triticum</taxon>
    </lineage>
</organism>
<protein>
    <submittedName>
        <fullName evidence="1">Uncharacterized protein</fullName>
    </submittedName>
</protein>
<reference evidence="1" key="2">
    <citation type="submission" date="2018-03" db="EMBL/GenBank/DDBJ databases">
        <title>The Triticum urartu genome reveals the dynamic nature of wheat genome evolution.</title>
        <authorList>
            <person name="Ling H."/>
            <person name="Ma B."/>
            <person name="Shi X."/>
            <person name="Liu H."/>
            <person name="Dong L."/>
            <person name="Sun H."/>
            <person name="Cao Y."/>
            <person name="Gao Q."/>
            <person name="Zheng S."/>
            <person name="Li Y."/>
            <person name="Yu Y."/>
            <person name="Du H."/>
            <person name="Qi M."/>
            <person name="Li Y."/>
            <person name="Yu H."/>
            <person name="Cui Y."/>
            <person name="Wang N."/>
            <person name="Chen C."/>
            <person name="Wu H."/>
            <person name="Zhao Y."/>
            <person name="Zhang J."/>
            <person name="Li Y."/>
            <person name="Zhou W."/>
            <person name="Zhang B."/>
            <person name="Hu W."/>
            <person name="Eijk M."/>
            <person name="Tang J."/>
            <person name="Witsenboer H."/>
            <person name="Zhao S."/>
            <person name="Li Z."/>
            <person name="Zhang A."/>
            <person name="Wang D."/>
            <person name="Liang C."/>
        </authorList>
    </citation>
    <scope>NUCLEOTIDE SEQUENCE [LARGE SCALE GENOMIC DNA]</scope>
    <source>
        <strain evidence="1">cv. G1812</strain>
    </source>
</reference>
<dbReference type="Proteomes" id="UP000015106">
    <property type="component" value="Chromosome 2"/>
</dbReference>
<accession>A0A8R7PE77</accession>
<reference evidence="2" key="1">
    <citation type="journal article" date="2013" name="Nature">
        <title>Draft genome of the wheat A-genome progenitor Triticum urartu.</title>
        <authorList>
            <person name="Ling H.Q."/>
            <person name="Zhao S."/>
            <person name="Liu D."/>
            <person name="Wang J."/>
            <person name="Sun H."/>
            <person name="Zhang C."/>
            <person name="Fan H."/>
            <person name="Li D."/>
            <person name="Dong L."/>
            <person name="Tao Y."/>
            <person name="Gao C."/>
            <person name="Wu H."/>
            <person name="Li Y."/>
            <person name="Cui Y."/>
            <person name="Guo X."/>
            <person name="Zheng S."/>
            <person name="Wang B."/>
            <person name="Yu K."/>
            <person name="Liang Q."/>
            <person name="Yang W."/>
            <person name="Lou X."/>
            <person name="Chen J."/>
            <person name="Feng M."/>
            <person name="Jian J."/>
            <person name="Zhang X."/>
            <person name="Luo G."/>
            <person name="Jiang Y."/>
            <person name="Liu J."/>
            <person name="Wang Z."/>
            <person name="Sha Y."/>
            <person name="Zhang B."/>
            <person name="Wu H."/>
            <person name="Tang D."/>
            <person name="Shen Q."/>
            <person name="Xue P."/>
            <person name="Zou S."/>
            <person name="Wang X."/>
            <person name="Liu X."/>
            <person name="Wang F."/>
            <person name="Yang Y."/>
            <person name="An X."/>
            <person name="Dong Z."/>
            <person name="Zhang K."/>
            <person name="Zhang X."/>
            <person name="Luo M.C."/>
            <person name="Dvorak J."/>
            <person name="Tong Y."/>
            <person name="Wang J."/>
            <person name="Yang H."/>
            <person name="Li Z."/>
            <person name="Wang D."/>
            <person name="Zhang A."/>
            <person name="Wang J."/>
        </authorList>
    </citation>
    <scope>NUCLEOTIDE SEQUENCE</scope>
    <source>
        <strain evidence="2">cv. G1812</strain>
    </source>
</reference>
<dbReference type="EnsemblPlants" id="TuG1812G0200002795.01.T01">
    <property type="protein sequence ID" value="TuG1812G0200002795.01.T01.cds307722"/>
    <property type="gene ID" value="TuG1812G0200002795.01"/>
</dbReference>
<proteinExistence type="predicted"/>
<reference evidence="1" key="3">
    <citation type="submission" date="2022-06" db="UniProtKB">
        <authorList>
            <consortium name="EnsemblPlants"/>
        </authorList>
    </citation>
    <scope>IDENTIFICATION</scope>
</reference>
<evidence type="ECO:0000313" key="1">
    <source>
        <dbReference type="EnsemblPlants" id="TuG1812G0200002795.01.T01.cds307722"/>
    </source>
</evidence>
<name>A0A8R7PE77_TRIUA</name>
<keyword evidence="2" id="KW-1185">Reference proteome</keyword>
<dbReference type="Gramene" id="TuG1812G0200002795.01.T01">
    <property type="protein sequence ID" value="TuG1812G0200002795.01.T01.cds307722"/>
    <property type="gene ID" value="TuG1812G0200002795.01"/>
</dbReference>